<keyword evidence="2" id="KW-0238">DNA-binding</keyword>
<evidence type="ECO:0000256" key="1">
    <source>
        <dbReference type="ARBA" id="ARBA00023015"/>
    </source>
</evidence>
<dbReference type="RefSeq" id="WP_244726917.1">
    <property type="nucleotide sequence ID" value="NZ_CP095045.1"/>
</dbReference>
<keyword evidence="6" id="KW-1185">Reference proteome</keyword>
<evidence type="ECO:0000256" key="2">
    <source>
        <dbReference type="ARBA" id="ARBA00023125"/>
    </source>
</evidence>
<dbReference type="Gene3D" id="3.40.50.2300">
    <property type="match status" value="2"/>
</dbReference>
<dbReference type="PANTHER" id="PTHR30146:SF153">
    <property type="entry name" value="LACTOSE OPERON REPRESSOR"/>
    <property type="match status" value="1"/>
</dbReference>
<dbReference type="PROSITE" id="PS50932">
    <property type="entry name" value="HTH_LACI_2"/>
    <property type="match status" value="1"/>
</dbReference>
<accession>A0ABY4FIP9</accession>
<protein>
    <submittedName>
        <fullName evidence="5">LacI family transcriptional regulator</fullName>
    </submittedName>
</protein>
<dbReference type="InterPro" id="IPR000843">
    <property type="entry name" value="HTH_LacI"/>
</dbReference>
<dbReference type="EMBL" id="CP095045">
    <property type="protein sequence ID" value="UOQ56559.1"/>
    <property type="molecule type" value="Genomic_DNA"/>
</dbReference>
<dbReference type="InterPro" id="IPR028082">
    <property type="entry name" value="Peripla_BP_I"/>
</dbReference>
<dbReference type="PANTHER" id="PTHR30146">
    <property type="entry name" value="LACI-RELATED TRANSCRIPTIONAL REPRESSOR"/>
    <property type="match status" value="1"/>
</dbReference>
<gene>
    <name evidence="5" type="ORF">MUN78_12865</name>
</gene>
<evidence type="ECO:0000313" key="6">
    <source>
        <dbReference type="Proteomes" id="UP000831786"/>
    </source>
</evidence>
<evidence type="ECO:0000256" key="3">
    <source>
        <dbReference type="ARBA" id="ARBA00023163"/>
    </source>
</evidence>
<dbReference type="InterPro" id="IPR010982">
    <property type="entry name" value="Lambda_DNA-bd_dom_sf"/>
</dbReference>
<keyword evidence="3" id="KW-0804">Transcription</keyword>
<reference evidence="5 6" key="1">
    <citation type="submission" date="2022-04" db="EMBL/GenBank/DDBJ databases">
        <title>Leucobacter sp. isolated from rhizosphere of garlic.</title>
        <authorList>
            <person name="Won M."/>
            <person name="Lee C.-M."/>
            <person name="Woen H.-Y."/>
            <person name="Kwon S.-W."/>
        </authorList>
    </citation>
    <scope>NUCLEOTIDE SEQUENCE [LARGE SCALE GENOMIC DNA]</scope>
    <source>
        <strain evidence="5 6">H21R-40</strain>
    </source>
</reference>
<dbReference type="Proteomes" id="UP000831786">
    <property type="component" value="Chromosome"/>
</dbReference>
<dbReference type="Pfam" id="PF00356">
    <property type="entry name" value="LacI"/>
    <property type="match status" value="1"/>
</dbReference>
<keyword evidence="1" id="KW-0805">Transcription regulation</keyword>
<feature type="domain" description="HTH lacI-type" evidence="4">
    <location>
        <begin position="6"/>
        <end position="60"/>
    </location>
</feature>
<organism evidence="5 6">
    <name type="scientific">Leucobacter allii</name>
    <dbReference type="NCBI Taxonomy" id="2932247"/>
    <lineage>
        <taxon>Bacteria</taxon>
        <taxon>Bacillati</taxon>
        <taxon>Actinomycetota</taxon>
        <taxon>Actinomycetes</taxon>
        <taxon>Micrococcales</taxon>
        <taxon>Microbacteriaceae</taxon>
        <taxon>Leucobacter</taxon>
    </lineage>
</organism>
<dbReference type="SUPFAM" id="SSF53822">
    <property type="entry name" value="Periplasmic binding protein-like I"/>
    <property type="match status" value="1"/>
</dbReference>
<dbReference type="SUPFAM" id="SSF47413">
    <property type="entry name" value="lambda repressor-like DNA-binding domains"/>
    <property type="match status" value="1"/>
</dbReference>
<dbReference type="CDD" id="cd01392">
    <property type="entry name" value="HTH_LacI"/>
    <property type="match status" value="1"/>
</dbReference>
<dbReference type="SMART" id="SM00354">
    <property type="entry name" value="HTH_LACI"/>
    <property type="match status" value="1"/>
</dbReference>
<dbReference type="Gene3D" id="1.10.260.40">
    <property type="entry name" value="lambda repressor-like DNA-binding domains"/>
    <property type="match status" value="1"/>
</dbReference>
<sequence length="322" mass="33716">MTGAGVTIIDIARALGISKTAVSSALHGSGRVSDATRARVLAQAEAMGYVSNRAAQRLRGGQHGAIGLQIPPDVRELAFYMEFAFGVADAAAEAGSDLLLLAAPGASRRSRPAIDGLLSIDPTPEHFPPMLAGLGDVPVVAVGEYRGPERERVTAWIAADHRGLVREVLDELERRGAGSPALVALPSDREPLWASDVTAGYSEWCAERGIDPLVLRSEIDADADALDALLERAAAGGRDGIVWVAQGWVLRAIAVEAVRGAQRFVMATMATEPASAHLVGVDLRPRAYGRAAAALLLRAIDGASAPGEHLVHEARLVAPPVH</sequence>
<evidence type="ECO:0000313" key="5">
    <source>
        <dbReference type="EMBL" id="UOQ56559.1"/>
    </source>
</evidence>
<name>A0ABY4FIP9_9MICO</name>
<evidence type="ECO:0000259" key="4">
    <source>
        <dbReference type="PROSITE" id="PS50932"/>
    </source>
</evidence>
<proteinExistence type="predicted"/>